<feature type="chain" id="PRO_5015510044" description="DUF1598 domain-containing protein" evidence="1">
    <location>
        <begin position="29"/>
        <end position="452"/>
    </location>
</feature>
<gene>
    <name evidence="2" type="ORF">C5Y96_20715</name>
</gene>
<reference evidence="2 3" key="1">
    <citation type="submission" date="2018-02" db="EMBL/GenBank/DDBJ databases">
        <title>Comparative genomes isolates from brazilian mangrove.</title>
        <authorList>
            <person name="Araujo J.E."/>
            <person name="Taketani R.G."/>
            <person name="Silva M.C.P."/>
            <person name="Loureco M.V."/>
            <person name="Andreote F.D."/>
        </authorList>
    </citation>
    <scope>NUCLEOTIDE SEQUENCE [LARGE SCALE GENOMIC DNA]</scope>
    <source>
        <strain evidence="2 3">HEX-2 MGV</strain>
    </source>
</reference>
<name>A0A2S8F160_9BACT</name>
<dbReference type="RefSeq" id="WP_105357362.1">
    <property type="nucleotide sequence ID" value="NZ_PUIA01000069.1"/>
</dbReference>
<dbReference type="InterPro" id="IPR011487">
    <property type="entry name" value="DUF1598"/>
</dbReference>
<comment type="caution">
    <text evidence="2">The sequence shown here is derived from an EMBL/GenBank/DDBJ whole genome shotgun (WGS) entry which is preliminary data.</text>
</comment>
<dbReference type="Pfam" id="PF07643">
    <property type="entry name" value="DUF1598"/>
    <property type="match status" value="1"/>
</dbReference>
<dbReference type="AlphaFoldDB" id="A0A2S8F160"/>
<dbReference type="Proteomes" id="UP000240009">
    <property type="component" value="Unassembled WGS sequence"/>
</dbReference>
<dbReference type="OrthoDB" id="233246at2"/>
<evidence type="ECO:0008006" key="4">
    <source>
        <dbReference type="Google" id="ProtNLM"/>
    </source>
</evidence>
<sequence>MKAFVLPRVRFALLLVLGISMAVPSAKAGQVGFARNAVGGVSIDAQGQLTSAPAEVKKQLRQEMMNALEKVPGDLATPVKMRKVSLRGLNAAIKASQENNGGKLPDAVKYMAGLQRIEYVFVDEANNDVILAGPAEGWTVDESGNVVGVTTGRPVLLLEDFIVAMRTTEEARRGGITCSIDPTAEGRQNLDNYLASLTRMDASVKDGVERAMGAQVITITGVPKDSHFARVLVAADFRMKRIAMHLDPSPVRGLSSYLDMLPSARSVQNAMPRWWLACNYQPLAQSEDGLAWQLRGPGVKAMTEDEIIAEDGSVSQTGKVSAIPQKWADAMTKNYEELSAEDKIFGELRNVMDMCVIAALLEKEKLLSKADLDLDMIKSDSSPVQLEKFATPDTVPTFFSAMKKGRQWVITASGGVDINSWEVASHTENVAGMDKLRTEQLASNTNNIWWWN</sequence>
<accession>A0A2S8F160</accession>
<proteinExistence type="predicted"/>
<keyword evidence="1" id="KW-0732">Signal</keyword>
<protein>
    <recommendedName>
        <fullName evidence="4">DUF1598 domain-containing protein</fullName>
    </recommendedName>
</protein>
<organism evidence="2 3">
    <name type="scientific">Blastopirellula marina</name>
    <dbReference type="NCBI Taxonomy" id="124"/>
    <lineage>
        <taxon>Bacteria</taxon>
        <taxon>Pseudomonadati</taxon>
        <taxon>Planctomycetota</taxon>
        <taxon>Planctomycetia</taxon>
        <taxon>Pirellulales</taxon>
        <taxon>Pirellulaceae</taxon>
        <taxon>Blastopirellula</taxon>
    </lineage>
</organism>
<evidence type="ECO:0000313" key="2">
    <source>
        <dbReference type="EMBL" id="PQO25880.1"/>
    </source>
</evidence>
<evidence type="ECO:0000313" key="3">
    <source>
        <dbReference type="Proteomes" id="UP000240009"/>
    </source>
</evidence>
<feature type="signal peptide" evidence="1">
    <location>
        <begin position="1"/>
        <end position="28"/>
    </location>
</feature>
<dbReference type="EMBL" id="PUIA01000069">
    <property type="protein sequence ID" value="PQO25880.1"/>
    <property type="molecule type" value="Genomic_DNA"/>
</dbReference>
<evidence type="ECO:0000256" key="1">
    <source>
        <dbReference type="SAM" id="SignalP"/>
    </source>
</evidence>